<keyword evidence="1" id="KW-0812">Transmembrane</keyword>
<dbReference type="AlphaFoldDB" id="A0A855A7H6"/>
<feature type="transmembrane region" description="Helical" evidence="1">
    <location>
        <begin position="55"/>
        <end position="73"/>
    </location>
</feature>
<feature type="transmembrane region" description="Helical" evidence="1">
    <location>
        <begin position="112"/>
        <end position="130"/>
    </location>
</feature>
<dbReference type="Pfam" id="PF12670">
    <property type="entry name" value="DUF3792"/>
    <property type="match status" value="1"/>
</dbReference>
<keyword evidence="1" id="KW-1133">Transmembrane helix</keyword>
<evidence type="ECO:0000313" key="2">
    <source>
        <dbReference type="EMBL" id="PEQ25784.1"/>
    </source>
</evidence>
<keyword evidence="1" id="KW-0472">Membrane</keyword>
<name>A0A855A7H6_9FIRM</name>
<feature type="transmembrane region" description="Helical" evidence="1">
    <location>
        <begin position="80"/>
        <end position="100"/>
    </location>
</feature>
<accession>A0A855A7H6</accession>
<dbReference type="Proteomes" id="UP000220611">
    <property type="component" value="Unassembled WGS sequence"/>
</dbReference>
<proteinExistence type="predicted"/>
<dbReference type="EMBL" id="NOXF01000001">
    <property type="protein sequence ID" value="PEQ25784.1"/>
    <property type="molecule type" value="Genomic_DNA"/>
</dbReference>
<organism evidence="2 3">
    <name type="scientific">[Clostridium] leptum DSM 753</name>
    <dbReference type="NCBI Taxonomy" id="428125"/>
    <lineage>
        <taxon>Bacteria</taxon>
        <taxon>Bacillati</taxon>
        <taxon>Bacillota</taxon>
        <taxon>Clostridia</taxon>
        <taxon>Eubacteriales</taxon>
        <taxon>Oscillospiraceae</taxon>
        <taxon>Oscillospiraceae incertae sedis</taxon>
    </lineage>
</organism>
<feature type="transmembrane region" description="Helical" evidence="1">
    <location>
        <begin position="20"/>
        <end position="43"/>
    </location>
</feature>
<reference evidence="2 3" key="1">
    <citation type="submission" date="2017-07" db="EMBL/GenBank/DDBJ databases">
        <title>Prevalence of linear plasmids in Cutibacterium (Propionibacterium) acnes isolates obtained from prostatic tissue.</title>
        <authorList>
            <person name="Davidsson S."/>
            <person name="Carlsson J."/>
            <person name="Molling P."/>
            <person name="Andren O."/>
            <person name="Andersson S.-O."/>
            <person name="Brzuszkiewicz E."/>
            <person name="Poehlein A."/>
            <person name="Al-Zeer M."/>
            <person name="Brinkmann V."/>
            <person name="Scavenius C."/>
            <person name="Nazipi S."/>
            <person name="Soderquist B."/>
            <person name="Bruggemann H."/>
        </authorList>
    </citation>
    <scope>NUCLEOTIDE SEQUENCE [LARGE SCALE GENOMIC DNA]</scope>
    <source>
        <strain evidence="2 3">DSM 753</strain>
    </source>
</reference>
<evidence type="ECO:0000313" key="3">
    <source>
        <dbReference type="Proteomes" id="UP000220611"/>
    </source>
</evidence>
<dbReference type="NCBIfam" id="TIGR04086">
    <property type="entry name" value="TIGR04086_membr"/>
    <property type="match status" value="1"/>
</dbReference>
<comment type="caution">
    <text evidence="2">The sequence shown here is derived from an EMBL/GenBank/DDBJ whole genome shotgun (WGS) entry which is preliminary data.</text>
</comment>
<dbReference type="SUPFAM" id="SSF103473">
    <property type="entry name" value="MFS general substrate transporter"/>
    <property type="match status" value="1"/>
</dbReference>
<dbReference type="InterPro" id="IPR036259">
    <property type="entry name" value="MFS_trans_sf"/>
</dbReference>
<gene>
    <name evidence="2" type="ORF">CH238_01965</name>
</gene>
<sequence length="137" mass="14636">MKYDKSSRAENPMMDALKAIVLGACFGAVFCMIGLIACALVFMGAKSIPYQMIQQIVLVICGLGALLSGYLCVRISRKNGLLFGFLAALLLFLLMLLVSVAAIQEPLTQQSLLRGLLMVIAGAIGGVIGVNKKSKRR</sequence>
<dbReference type="InterPro" id="IPR023804">
    <property type="entry name" value="DUF3792_TM"/>
</dbReference>
<evidence type="ECO:0000256" key="1">
    <source>
        <dbReference type="SAM" id="Phobius"/>
    </source>
</evidence>
<protein>
    <submittedName>
        <fullName evidence="2">TIGR04086 family membrane protein</fullName>
    </submittedName>
</protein>
<keyword evidence="3" id="KW-1185">Reference proteome</keyword>